<feature type="compositionally biased region" description="Basic and acidic residues" evidence="1">
    <location>
        <begin position="71"/>
        <end position="91"/>
    </location>
</feature>
<evidence type="ECO:0008006" key="4">
    <source>
        <dbReference type="Google" id="ProtNLM"/>
    </source>
</evidence>
<keyword evidence="3" id="KW-1185">Reference proteome</keyword>
<sequence length="120" mass="13139">MQESVDMKSLPTVHELKEKAAAGHQFTREEVRNLVEAEMMATGAPGPMRKGPAATIQSIYDAQQHFADKAEEMVGKPESEISRHDAKELHSAEVSMGGLQPPHGSLSSEAQHIVDSRDDY</sequence>
<dbReference type="EMBL" id="ML121548">
    <property type="protein sequence ID" value="RPB23095.1"/>
    <property type="molecule type" value="Genomic_DNA"/>
</dbReference>
<dbReference type="InParanoid" id="A0A3N4LYG6"/>
<evidence type="ECO:0000313" key="2">
    <source>
        <dbReference type="EMBL" id="RPB23095.1"/>
    </source>
</evidence>
<organism evidence="2 3">
    <name type="scientific">Terfezia boudieri ATCC MYA-4762</name>
    <dbReference type="NCBI Taxonomy" id="1051890"/>
    <lineage>
        <taxon>Eukaryota</taxon>
        <taxon>Fungi</taxon>
        <taxon>Dikarya</taxon>
        <taxon>Ascomycota</taxon>
        <taxon>Pezizomycotina</taxon>
        <taxon>Pezizomycetes</taxon>
        <taxon>Pezizales</taxon>
        <taxon>Pezizaceae</taxon>
        <taxon>Terfezia</taxon>
    </lineage>
</organism>
<evidence type="ECO:0000256" key="1">
    <source>
        <dbReference type="SAM" id="MobiDB-lite"/>
    </source>
</evidence>
<feature type="region of interest" description="Disordered" evidence="1">
    <location>
        <begin position="71"/>
        <end position="120"/>
    </location>
</feature>
<dbReference type="AlphaFoldDB" id="A0A3N4LYG6"/>
<protein>
    <recommendedName>
        <fullName evidence="4">SMP domain-containing protein</fullName>
    </recommendedName>
</protein>
<dbReference type="STRING" id="1051890.A0A3N4LYG6"/>
<evidence type="ECO:0000313" key="3">
    <source>
        <dbReference type="Proteomes" id="UP000267821"/>
    </source>
</evidence>
<gene>
    <name evidence="2" type="ORF">L211DRAFT_787370</name>
</gene>
<dbReference type="Proteomes" id="UP000267821">
    <property type="component" value="Unassembled WGS sequence"/>
</dbReference>
<name>A0A3N4LYG6_9PEZI</name>
<proteinExistence type="predicted"/>
<dbReference type="OrthoDB" id="2799468at2759"/>
<accession>A0A3N4LYG6</accession>
<reference evidence="2 3" key="1">
    <citation type="journal article" date="2018" name="Nat. Ecol. Evol.">
        <title>Pezizomycetes genomes reveal the molecular basis of ectomycorrhizal truffle lifestyle.</title>
        <authorList>
            <person name="Murat C."/>
            <person name="Payen T."/>
            <person name="Noel B."/>
            <person name="Kuo A."/>
            <person name="Morin E."/>
            <person name="Chen J."/>
            <person name="Kohler A."/>
            <person name="Krizsan K."/>
            <person name="Balestrini R."/>
            <person name="Da Silva C."/>
            <person name="Montanini B."/>
            <person name="Hainaut M."/>
            <person name="Levati E."/>
            <person name="Barry K.W."/>
            <person name="Belfiori B."/>
            <person name="Cichocki N."/>
            <person name="Clum A."/>
            <person name="Dockter R.B."/>
            <person name="Fauchery L."/>
            <person name="Guy J."/>
            <person name="Iotti M."/>
            <person name="Le Tacon F."/>
            <person name="Lindquist E.A."/>
            <person name="Lipzen A."/>
            <person name="Malagnac F."/>
            <person name="Mello A."/>
            <person name="Molinier V."/>
            <person name="Miyauchi S."/>
            <person name="Poulain J."/>
            <person name="Riccioni C."/>
            <person name="Rubini A."/>
            <person name="Sitrit Y."/>
            <person name="Splivallo R."/>
            <person name="Traeger S."/>
            <person name="Wang M."/>
            <person name="Zifcakova L."/>
            <person name="Wipf D."/>
            <person name="Zambonelli A."/>
            <person name="Paolocci F."/>
            <person name="Nowrousian M."/>
            <person name="Ottonello S."/>
            <person name="Baldrian P."/>
            <person name="Spatafora J.W."/>
            <person name="Henrissat B."/>
            <person name="Nagy L.G."/>
            <person name="Aury J.M."/>
            <person name="Wincker P."/>
            <person name="Grigoriev I.V."/>
            <person name="Bonfante P."/>
            <person name="Martin F.M."/>
        </authorList>
    </citation>
    <scope>NUCLEOTIDE SEQUENCE [LARGE SCALE GENOMIC DNA]</scope>
    <source>
        <strain evidence="2 3">ATCC MYA-4762</strain>
    </source>
</reference>